<dbReference type="InterPro" id="IPR011006">
    <property type="entry name" value="CheY-like_superfamily"/>
</dbReference>
<feature type="DNA-binding region" description="OmpR/PhoB-type" evidence="5">
    <location>
        <begin position="142"/>
        <end position="241"/>
    </location>
</feature>
<dbReference type="SUPFAM" id="SSF52172">
    <property type="entry name" value="CheY-like"/>
    <property type="match status" value="1"/>
</dbReference>
<dbReference type="InterPro" id="IPR016032">
    <property type="entry name" value="Sig_transdc_resp-reg_C-effctor"/>
</dbReference>
<keyword evidence="3 5" id="KW-0238">DNA-binding</keyword>
<dbReference type="SMART" id="SM00862">
    <property type="entry name" value="Trans_reg_C"/>
    <property type="match status" value="1"/>
</dbReference>
<dbReference type="InterPro" id="IPR001789">
    <property type="entry name" value="Sig_transdc_resp-reg_receiver"/>
</dbReference>
<feature type="modified residue" description="4-aspartylphosphate" evidence="4">
    <location>
        <position position="66"/>
    </location>
</feature>
<dbReference type="PROSITE" id="PS51755">
    <property type="entry name" value="OMPR_PHOB"/>
    <property type="match status" value="1"/>
</dbReference>
<dbReference type="AlphaFoldDB" id="G2FEJ4"/>
<dbReference type="Proteomes" id="UP000005167">
    <property type="component" value="Unassembled WGS sequence"/>
</dbReference>
<dbReference type="PANTHER" id="PTHR48111">
    <property type="entry name" value="REGULATOR OF RPOS"/>
    <property type="match status" value="1"/>
</dbReference>
<dbReference type="GO" id="GO:0000156">
    <property type="term" value="F:phosphorelay response regulator activity"/>
    <property type="evidence" value="ECO:0007669"/>
    <property type="project" value="TreeGrafter"/>
</dbReference>
<protein>
    <submittedName>
        <fullName evidence="8">Sensory transduction protein RegX</fullName>
    </submittedName>
</protein>
<dbReference type="GO" id="GO:0005829">
    <property type="term" value="C:cytosol"/>
    <property type="evidence" value="ECO:0007669"/>
    <property type="project" value="TreeGrafter"/>
</dbReference>
<evidence type="ECO:0000313" key="8">
    <source>
        <dbReference type="EMBL" id="EGW54763.1"/>
    </source>
</evidence>
<dbReference type="eggNOG" id="COG0745">
    <property type="taxonomic scope" value="Bacteria"/>
</dbReference>
<dbReference type="InterPro" id="IPR039420">
    <property type="entry name" value="WalR-like"/>
</dbReference>
<dbReference type="SMART" id="SM00448">
    <property type="entry name" value="REC"/>
    <property type="match status" value="1"/>
</dbReference>
<evidence type="ECO:0000256" key="3">
    <source>
        <dbReference type="ARBA" id="ARBA00023125"/>
    </source>
</evidence>
<dbReference type="Gene3D" id="1.10.10.10">
    <property type="entry name" value="Winged helix-like DNA-binding domain superfamily/Winged helix DNA-binding domain"/>
    <property type="match status" value="1"/>
</dbReference>
<keyword evidence="2" id="KW-0902">Two-component regulatory system</keyword>
<reference evidence="8 9" key="1">
    <citation type="journal article" date="2011" name="ISME J.">
        <title>The endosymbionts of the deep-sea tubeworms Riftia pachyptila and Tevnia jerichonana share an identical physiology as revealed by proteogenomic analyses.</title>
        <authorList>
            <person name="Gardebrecht A."/>
            <person name="Markert S."/>
            <person name="Felbeck H."/>
            <person name="Thuermer A."/>
            <person name="Albrecht D."/>
            <person name="Wollherr A."/>
            <person name="Kabisch J."/>
            <person name="Lehmann R."/>
            <person name="Daniel R."/>
            <person name="Liesegang H."/>
            <person name="Hecker M."/>
            <person name="Sievert S.M."/>
            <person name="Schweder T."/>
        </authorList>
    </citation>
    <scope>NUCLEOTIDE SEQUENCE [LARGE SCALE GENOMIC DNA]</scope>
</reference>
<evidence type="ECO:0000259" key="6">
    <source>
        <dbReference type="PROSITE" id="PS50110"/>
    </source>
</evidence>
<dbReference type="SUPFAM" id="SSF46894">
    <property type="entry name" value="C-terminal effector domain of the bipartite response regulators"/>
    <property type="match status" value="1"/>
</dbReference>
<dbReference type="EMBL" id="AFZB01000009">
    <property type="protein sequence ID" value="EGW54763.1"/>
    <property type="molecule type" value="Genomic_DNA"/>
</dbReference>
<accession>G2FEJ4</accession>
<dbReference type="InterPro" id="IPR001867">
    <property type="entry name" value="OmpR/PhoB-type_DNA-bd"/>
</dbReference>
<feature type="domain" description="Response regulatory" evidence="6">
    <location>
        <begin position="17"/>
        <end position="132"/>
    </location>
</feature>
<proteinExistence type="predicted"/>
<keyword evidence="9" id="KW-1185">Reference proteome</keyword>
<dbReference type="PANTHER" id="PTHR48111:SF40">
    <property type="entry name" value="PHOSPHATE REGULON TRANSCRIPTIONAL REGULATORY PROTEIN PHOB"/>
    <property type="match status" value="1"/>
</dbReference>
<dbReference type="CDD" id="cd17574">
    <property type="entry name" value="REC_OmpR"/>
    <property type="match status" value="1"/>
</dbReference>
<comment type="caution">
    <text evidence="8">The sequence shown here is derived from an EMBL/GenBank/DDBJ whole genome shotgun (WGS) entry which is preliminary data.</text>
</comment>
<dbReference type="GO" id="GO:0006355">
    <property type="term" value="P:regulation of DNA-templated transcription"/>
    <property type="evidence" value="ECO:0007669"/>
    <property type="project" value="InterPro"/>
</dbReference>
<gene>
    <name evidence="8" type="primary">regX</name>
    <name evidence="8" type="ORF">TevJSym_ai00430</name>
</gene>
<keyword evidence="1 4" id="KW-0597">Phosphoprotein</keyword>
<name>G2FEJ4_9GAMM</name>
<evidence type="ECO:0000313" key="9">
    <source>
        <dbReference type="Proteomes" id="UP000005167"/>
    </source>
</evidence>
<dbReference type="GO" id="GO:0000976">
    <property type="term" value="F:transcription cis-regulatory region binding"/>
    <property type="evidence" value="ECO:0007669"/>
    <property type="project" value="TreeGrafter"/>
</dbReference>
<dbReference type="InterPro" id="IPR036388">
    <property type="entry name" value="WH-like_DNA-bd_sf"/>
</dbReference>
<feature type="domain" description="OmpR/PhoB-type" evidence="7">
    <location>
        <begin position="142"/>
        <end position="241"/>
    </location>
</feature>
<dbReference type="Gene3D" id="6.10.250.690">
    <property type="match status" value="1"/>
</dbReference>
<evidence type="ECO:0000256" key="1">
    <source>
        <dbReference type="ARBA" id="ARBA00022553"/>
    </source>
</evidence>
<evidence type="ECO:0000259" key="7">
    <source>
        <dbReference type="PROSITE" id="PS51755"/>
    </source>
</evidence>
<evidence type="ECO:0000256" key="4">
    <source>
        <dbReference type="PROSITE-ProRule" id="PRU00169"/>
    </source>
</evidence>
<organism evidence="8 9">
    <name type="scientific">endosymbiont of Tevnia jerichonana</name>
    <name type="common">vent Tica</name>
    <dbReference type="NCBI Taxonomy" id="1049564"/>
    <lineage>
        <taxon>Bacteria</taxon>
        <taxon>Pseudomonadati</taxon>
        <taxon>Pseudomonadota</taxon>
        <taxon>Gammaproteobacteria</taxon>
        <taxon>sulfur-oxidizing symbionts</taxon>
    </lineage>
</organism>
<dbReference type="Pfam" id="PF00486">
    <property type="entry name" value="Trans_reg_C"/>
    <property type="match status" value="1"/>
</dbReference>
<dbReference type="PROSITE" id="PS50110">
    <property type="entry name" value="RESPONSE_REGULATORY"/>
    <property type="match status" value="1"/>
</dbReference>
<sequence>MMMADQGGPIGRADVLRIACLEDDPMQSTLLQEWLQGAGYVCRAFAAADAFIRELRQESYDLLIMDWELPQSSGLEVLGWVRNELDWNIPVLFLTHRDSEQDIVEALELGADDFLSKPISQPIALARVRALARRNARISGRRGVLELGHFRLERESKTLLYQGEDRGLTEKEFQLAWILFCNVGRLLSRDHLLETVWGVGPGLMTRTVDTHMSRLRRKLGLLPENGWRLKAVYHQGYRLEQLSTGI</sequence>
<evidence type="ECO:0000256" key="2">
    <source>
        <dbReference type="ARBA" id="ARBA00023012"/>
    </source>
</evidence>
<dbReference type="GO" id="GO:0032993">
    <property type="term" value="C:protein-DNA complex"/>
    <property type="evidence" value="ECO:0007669"/>
    <property type="project" value="TreeGrafter"/>
</dbReference>
<dbReference type="Pfam" id="PF00072">
    <property type="entry name" value="Response_reg"/>
    <property type="match status" value="1"/>
</dbReference>
<dbReference type="CDD" id="cd00383">
    <property type="entry name" value="trans_reg_C"/>
    <property type="match status" value="1"/>
</dbReference>
<dbReference type="Gene3D" id="3.40.50.2300">
    <property type="match status" value="1"/>
</dbReference>
<evidence type="ECO:0000256" key="5">
    <source>
        <dbReference type="PROSITE-ProRule" id="PRU01091"/>
    </source>
</evidence>